<evidence type="ECO:0000259" key="1">
    <source>
        <dbReference type="Pfam" id="PF06094"/>
    </source>
</evidence>
<organism evidence="2 3">
    <name type="scientific">Desulfurobacterium indicum</name>
    <dbReference type="NCBI Taxonomy" id="1914305"/>
    <lineage>
        <taxon>Bacteria</taxon>
        <taxon>Pseudomonadati</taxon>
        <taxon>Aquificota</taxon>
        <taxon>Aquificia</taxon>
        <taxon>Desulfurobacteriales</taxon>
        <taxon>Desulfurobacteriaceae</taxon>
        <taxon>Desulfurobacterium</taxon>
    </lineage>
</organism>
<dbReference type="Proteomes" id="UP000187408">
    <property type="component" value="Unassembled WGS sequence"/>
</dbReference>
<evidence type="ECO:0000313" key="3">
    <source>
        <dbReference type="Proteomes" id="UP000187408"/>
    </source>
</evidence>
<gene>
    <name evidence="2" type="ORF">BLW93_00310</name>
</gene>
<dbReference type="CDD" id="cd06661">
    <property type="entry name" value="GGCT_like"/>
    <property type="match status" value="1"/>
</dbReference>
<evidence type="ECO:0000313" key="2">
    <source>
        <dbReference type="EMBL" id="OMH41366.1"/>
    </source>
</evidence>
<dbReference type="AlphaFoldDB" id="A0A1R1MNL2"/>
<dbReference type="SUPFAM" id="SSF110857">
    <property type="entry name" value="Gamma-glutamyl cyclotransferase-like"/>
    <property type="match status" value="1"/>
</dbReference>
<proteinExistence type="predicted"/>
<reference evidence="2 3" key="1">
    <citation type="submission" date="2016-10" db="EMBL/GenBank/DDBJ databases">
        <title>Genome sequence of a sulfur-reducing bacterium Desulfurobacterium indicum K6013.</title>
        <authorList>
            <person name="Cao J."/>
            <person name="Shao Z."/>
            <person name="Alain K."/>
            <person name="Jebbar M."/>
        </authorList>
    </citation>
    <scope>NUCLEOTIDE SEQUENCE [LARGE SCALE GENOMIC DNA]</scope>
    <source>
        <strain evidence="2 3">K6013</strain>
    </source>
</reference>
<comment type="caution">
    <text evidence="2">The sequence shown here is derived from an EMBL/GenBank/DDBJ whole genome shotgun (WGS) entry which is preliminary data.</text>
</comment>
<dbReference type="Pfam" id="PF06094">
    <property type="entry name" value="GGACT"/>
    <property type="match status" value="1"/>
</dbReference>
<dbReference type="RefSeq" id="WP_076712115.1">
    <property type="nucleotide sequence ID" value="NZ_MOEN01000001.1"/>
</dbReference>
<dbReference type="InterPro" id="IPR036568">
    <property type="entry name" value="GGCT-like_sf"/>
</dbReference>
<dbReference type="OrthoDB" id="8538589at2"/>
<dbReference type="Gene3D" id="3.10.490.10">
    <property type="entry name" value="Gamma-glutamyl cyclotransferase-like"/>
    <property type="match status" value="1"/>
</dbReference>
<dbReference type="EMBL" id="MOEN01000001">
    <property type="protein sequence ID" value="OMH41366.1"/>
    <property type="molecule type" value="Genomic_DNA"/>
</dbReference>
<accession>A0A1R1MNL2</accession>
<keyword evidence="3" id="KW-1185">Reference proteome</keyword>
<feature type="domain" description="Gamma-glutamylcyclotransferase AIG2-like" evidence="1">
    <location>
        <begin position="5"/>
        <end position="127"/>
    </location>
</feature>
<dbReference type="InterPro" id="IPR013024">
    <property type="entry name" value="GGCT-like"/>
</dbReference>
<dbReference type="STRING" id="1914305.BLW93_00310"/>
<protein>
    <recommendedName>
        <fullName evidence="1">Gamma-glutamylcyclotransferase AIG2-like domain-containing protein</fullName>
    </recommendedName>
</protein>
<dbReference type="InterPro" id="IPR009288">
    <property type="entry name" value="AIG2-like_dom"/>
</dbReference>
<name>A0A1R1MNL2_9BACT</name>
<sequence length="136" mass="15777">MFHLLFVYGTLMSGFSANIFLSDNHFVGYGVLYGARLLHLEDGYPAVIDGSGKVFGELYQVDTWTLKAIDFFEDFFESLPERSLYIRTIKPVRLLPYGDFVDAWVYLLNPYLIENKNYVEVPGGNWRDFLKKLLML</sequence>